<dbReference type="Pfam" id="PF02798">
    <property type="entry name" value="GST_N"/>
    <property type="match status" value="1"/>
</dbReference>
<dbReference type="InterPro" id="IPR004045">
    <property type="entry name" value="Glutathione_S-Trfase_N"/>
</dbReference>
<reference evidence="3 4" key="1">
    <citation type="submission" date="2019-12" db="EMBL/GenBank/DDBJ databases">
        <title>Maritimibacter sp. nov. sp. isolated from sea sand.</title>
        <authorList>
            <person name="Kim J."/>
            <person name="Jeong S.E."/>
            <person name="Jung H.S."/>
            <person name="Jeon C.O."/>
        </authorList>
    </citation>
    <scope>NUCLEOTIDE SEQUENCE [LARGE SCALE GENOMIC DNA]</scope>
    <source>
        <strain evidence="3 4">DP07</strain>
    </source>
</reference>
<dbReference type="AlphaFoldDB" id="A0A845MAU2"/>
<organism evidence="3 4">
    <name type="scientific">Maritimibacter harenae</name>
    <dbReference type="NCBI Taxonomy" id="2606218"/>
    <lineage>
        <taxon>Bacteria</taxon>
        <taxon>Pseudomonadati</taxon>
        <taxon>Pseudomonadota</taxon>
        <taxon>Alphaproteobacteria</taxon>
        <taxon>Rhodobacterales</taxon>
        <taxon>Roseobacteraceae</taxon>
        <taxon>Maritimibacter</taxon>
    </lineage>
</organism>
<dbReference type="PROSITE" id="PS50404">
    <property type="entry name" value="GST_NTER"/>
    <property type="match status" value="1"/>
</dbReference>
<dbReference type="SUPFAM" id="SSF47616">
    <property type="entry name" value="GST C-terminal domain-like"/>
    <property type="match status" value="1"/>
</dbReference>
<keyword evidence="4" id="KW-1185">Reference proteome</keyword>
<dbReference type="PROSITE" id="PS50405">
    <property type="entry name" value="GST_CTER"/>
    <property type="match status" value="1"/>
</dbReference>
<name>A0A845MAU2_9RHOB</name>
<protein>
    <submittedName>
        <fullName evidence="3">Glutathione S-transferase</fullName>
    </submittedName>
</protein>
<feature type="domain" description="GST N-terminal" evidence="1">
    <location>
        <begin position="1"/>
        <end position="80"/>
    </location>
</feature>
<proteinExistence type="predicted"/>
<dbReference type="InterPro" id="IPR040079">
    <property type="entry name" value="Glutathione_S-Trfase"/>
</dbReference>
<gene>
    <name evidence="3" type="ORF">GQE99_13345</name>
</gene>
<evidence type="ECO:0000259" key="1">
    <source>
        <dbReference type="PROSITE" id="PS50404"/>
    </source>
</evidence>
<evidence type="ECO:0000313" key="3">
    <source>
        <dbReference type="EMBL" id="MZR14001.1"/>
    </source>
</evidence>
<keyword evidence="3" id="KW-0808">Transferase</keyword>
<dbReference type="PANTHER" id="PTHR44051">
    <property type="entry name" value="GLUTATHIONE S-TRANSFERASE-RELATED"/>
    <property type="match status" value="1"/>
</dbReference>
<dbReference type="Proteomes" id="UP000467322">
    <property type="component" value="Unassembled WGS sequence"/>
</dbReference>
<dbReference type="Pfam" id="PF13410">
    <property type="entry name" value="GST_C_2"/>
    <property type="match status" value="1"/>
</dbReference>
<dbReference type="SFLD" id="SFLDG01150">
    <property type="entry name" value="Main.1:_Beta-like"/>
    <property type="match status" value="1"/>
</dbReference>
<dbReference type="Gene3D" id="3.40.30.10">
    <property type="entry name" value="Glutaredoxin"/>
    <property type="match status" value="1"/>
</dbReference>
<dbReference type="SUPFAM" id="SSF52833">
    <property type="entry name" value="Thioredoxin-like"/>
    <property type="match status" value="1"/>
</dbReference>
<evidence type="ECO:0000259" key="2">
    <source>
        <dbReference type="PROSITE" id="PS50405"/>
    </source>
</evidence>
<feature type="domain" description="GST C-terminal" evidence="2">
    <location>
        <begin position="86"/>
        <end position="209"/>
    </location>
</feature>
<dbReference type="RefSeq" id="WP_161352125.1">
    <property type="nucleotide sequence ID" value="NZ_WTUX01000017.1"/>
</dbReference>
<accession>A0A845MAU2</accession>
<dbReference type="CDD" id="cd03046">
    <property type="entry name" value="GST_N_GTT1_like"/>
    <property type="match status" value="1"/>
</dbReference>
<sequence>MIRLHAVPGSRSFRVHWLLAEMGLEPEIENYRIADGSLDTDSYRDMNPAGRVPALEIDGRTLIESGAIIEYLCETRPEHGLAPLPGDVERAEFLVWVHYSETVATCIQNLNLQQVFLPDAAMRSPTVIGIETRRLARSLKPLERHLGGQDFLLASGFSAADIMFGFGVEAAFHYVHAAKFPALSAYSERLAQRPAYQTALAAQGPDTIYRKDFYEVPDG</sequence>
<dbReference type="GO" id="GO:0016740">
    <property type="term" value="F:transferase activity"/>
    <property type="evidence" value="ECO:0007669"/>
    <property type="project" value="UniProtKB-KW"/>
</dbReference>
<dbReference type="InterPro" id="IPR036282">
    <property type="entry name" value="Glutathione-S-Trfase_C_sf"/>
</dbReference>
<dbReference type="PANTHER" id="PTHR44051:SF8">
    <property type="entry name" value="GLUTATHIONE S-TRANSFERASE GSTA"/>
    <property type="match status" value="1"/>
</dbReference>
<dbReference type="EMBL" id="WTUX01000017">
    <property type="protein sequence ID" value="MZR14001.1"/>
    <property type="molecule type" value="Genomic_DNA"/>
</dbReference>
<dbReference type="SFLD" id="SFLDG00358">
    <property type="entry name" value="Main_(cytGST)"/>
    <property type="match status" value="1"/>
</dbReference>
<evidence type="ECO:0000313" key="4">
    <source>
        <dbReference type="Proteomes" id="UP000467322"/>
    </source>
</evidence>
<dbReference type="InterPro" id="IPR036249">
    <property type="entry name" value="Thioredoxin-like_sf"/>
</dbReference>
<dbReference type="Gene3D" id="1.20.1050.10">
    <property type="match status" value="1"/>
</dbReference>
<dbReference type="InterPro" id="IPR010987">
    <property type="entry name" value="Glutathione-S-Trfase_C-like"/>
</dbReference>
<dbReference type="SFLD" id="SFLDS00019">
    <property type="entry name" value="Glutathione_Transferase_(cytos"/>
    <property type="match status" value="1"/>
</dbReference>
<comment type="caution">
    <text evidence="3">The sequence shown here is derived from an EMBL/GenBank/DDBJ whole genome shotgun (WGS) entry which is preliminary data.</text>
</comment>